<dbReference type="OrthoDB" id="9998736at2"/>
<dbReference type="KEGG" id="psi:S70_01155"/>
<sequence>MRAIQTLFCIFSLLFSVIGYSADNKLTLVIAGMTSQQVVSIMGEPSDSATIENATLLLYTKRPTMLKMQNTDQHFIFLDNKLVEYGEKHIEPTHSAYNLIPATEQLQLWLAEQGKDLNPSAAAHDLTTNKK</sequence>
<dbReference type="Proteomes" id="UP000005012">
    <property type="component" value="Chromosome"/>
</dbReference>
<protein>
    <submittedName>
        <fullName evidence="1">Uncharacterized protein</fullName>
    </submittedName>
</protein>
<organism evidence="1 2">
    <name type="scientific">Providencia stuartii (strain MRSN 2154)</name>
    <dbReference type="NCBI Taxonomy" id="1157951"/>
    <lineage>
        <taxon>Bacteria</taxon>
        <taxon>Pseudomonadati</taxon>
        <taxon>Pseudomonadota</taxon>
        <taxon>Gammaproteobacteria</taxon>
        <taxon>Enterobacterales</taxon>
        <taxon>Morganellaceae</taxon>
        <taxon>Providencia</taxon>
    </lineage>
</organism>
<dbReference type="GeneID" id="93519034"/>
<evidence type="ECO:0000313" key="1">
    <source>
        <dbReference type="EMBL" id="AFH92129.1"/>
    </source>
</evidence>
<dbReference type="RefSeq" id="WP_014656121.1">
    <property type="nucleotide sequence ID" value="NC_017731.1"/>
</dbReference>
<name>A0A140NF83_PROSM</name>
<reference evidence="1 2" key="1">
    <citation type="journal article" date="2012" name="J. Bacteriol.">
        <title>Complete Genome Sequence of Providencia stuartii Clinical Isolate MRSN 2154.</title>
        <authorList>
            <person name="Clifford R.J."/>
            <person name="Hang J."/>
            <person name="Riley M.C."/>
            <person name="Onmus-Leone F."/>
            <person name="Kuschner R.A."/>
            <person name="Lesho E.P."/>
            <person name="Waterman P.E."/>
        </authorList>
    </citation>
    <scope>NUCLEOTIDE SEQUENCE [LARGE SCALE GENOMIC DNA]</scope>
    <source>
        <strain evidence="1 2">MRSN 2154</strain>
    </source>
</reference>
<evidence type="ECO:0000313" key="2">
    <source>
        <dbReference type="Proteomes" id="UP000005012"/>
    </source>
</evidence>
<dbReference type="HOGENOM" id="CLU_1925712_0_0_6"/>
<dbReference type="PATRIC" id="fig|1157951.4.peg.231"/>
<dbReference type="AlphaFoldDB" id="A0A140NF83"/>
<gene>
    <name evidence="1" type="ordered locus">S70_01155</name>
</gene>
<proteinExistence type="predicted"/>
<accession>A0A140NF83</accession>
<dbReference type="EMBL" id="CP003488">
    <property type="protein sequence ID" value="AFH92129.1"/>
    <property type="molecule type" value="Genomic_DNA"/>
</dbReference>
<reference evidence="2" key="2">
    <citation type="submission" date="2012-04" db="EMBL/GenBank/DDBJ databases">
        <title>Complete genome sequence of Providencia stuartii clinical isolate MRSN 2154.</title>
        <authorList>
            <person name="Clifford R.J."/>
            <person name="Hang J."/>
            <person name="Riley M.C."/>
            <person name="Onmus-Leone F."/>
            <person name="Kuschner R.A."/>
            <person name="Lesho E.P."/>
            <person name="Waterman P.E."/>
        </authorList>
    </citation>
    <scope>NUCLEOTIDE SEQUENCE [LARGE SCALE GENOMIC DNA]</scope>
    <source>
        <strain evidence="2">MRSN 2154</strain>
    </source>
</reference>